<sequence length="306" mass="32491">MITGAEVSARARALWAAIEPFAGQVYFSAEANAEYAALGFGAGRGSLPGGAQTSNRDAYNTSRGAALGHASGAVVAAAFAVFEPGMVTAAIERGRALTDPASIAAVRRRGATNSLRRMIGEKPGGLDRVIELLTRATEPLPMAGRPLFAGLCALALPDDPLGRAWALADRLREYRGDSHTAAWIAAGFDAVEIGLVSEQWWGLPPRTYVHTRAWTDAQLDAATRRLQDCGVFDGDRLSPAGRLAREQIELATDRQLRPAVEALRGDVDELVDTVGRWSAAIQAASGYPDLYGSQIAARVAAQRRKP</sequence>
<gene>
    <name evidence="1" type="ORF">H0264_26590</name>
</gene>
<dbReference type="KEGG" id="nhu:H0264_26590"/>
<accession>A0A7D6VBD6</accession>
<name>A0A7D6VBD6_9NOCA</name>
<organism evidence="1 2">
    <name type="scientific">Nocardia huaxiensis</name>
    <dbReference type="NCBI Taxonomy" id="2755382"/>
    <lineage>
        <taxon>Bacteria</taxon>
        <taxon>Bacillati</taxon>
        <taxon>Actinomycetota</taxon>
        <taxon>Actinomycetes</taxon>
        <taxon>Mycobacteriales</taxon>
        <taxon>Nocardiaceae</taxon>
        <taxon>Nocardia</taxon>
    </lineage>
</organism>
<evidence type="ECO:0000313" key="2">
    <source>
        <dbReference type="Proteomes" id="UP000515512"/>
    </source>
</evidence>
<dbReference type="Pfam" id="PF21863">
    <property type="entry name" value="HTH_67"/>
    <property type="match status" value="1"/>
</dbReference>
<evidence type="ECO:0000313" key="1">
    <source>
        <dbReference type="EMBL" id="QLY28877.1"/>
    </source>
</evidence>
<dbReference type="InterPro" id="IPR054058">
    <property type="entry name" value="HTH_67"/>
</dbReference>
<reference evidence="1 2" key="1">
    <citation type="submission" date="2020-07" db="EMBL/GenBank/DDBJ databases">
        <authorList>
            <person name="Zhuang K."/>
            <person name="Ran Y."/>
        </authorList>
    </citation>
    <scope>NUCLEOTIDE SEQUENCE [LARGE SCALE GENOMIC DNA]</scope>
    <source>
        <strain evidence="1 2">WCH-YHL-001</strain>
    </source>
</reference>
<dbReference type="AlphaFoldDB" id="A0A7D6VBD6"/>
<dbReference type="EMBL" id="CP059399">
    <property type="protein sequence ID" value="QLY28877.1"/>
    <property type="molecule type" value="Genomic_DNA"/>
</dbReference>
<protein>
    <submittedName>
        <fullName evidence="1">Uncharacterized protein</fullName>
    </submittedName>
</protein>
<dbReference type="RefSeq" id="WP_181580083.1">
    <property type="nucleotide sequence ID" value="NZ_CP059399.1"/>
</dbReference>
<dbReference type="NCBIfam" id="NF047719">
    <property type="entry name" value="SCO6745_fam_HTH"/>
    <property type="match status" value="1"/>
</dbReference>
<proteinExistence type="predicted"/>
<dbReference type="Proteomes" id="UP000515512">
    <property type="component" value="Chromosome"/>
</dbReference>
<keyword evidence="2" id="KW-1185">Reference proteome</keyword>